<accession>A0A2T4Z6U8</accession>
<dbReference type="Gene3D" id="2.60.40.10">
    <property type="entry name" value="Immunoglobulins"/>
    <property type="match status" value="1"/>
</dbReference>
<protein>
    <submittedName>
        <fullName evidence="1">Uncharacterized protein DUF3238</fullName>
    </submittedName>
</protein>
<proteinExistence type="predicted"/>
<comment type="caution">
    <text evidence="1">The sequence shown here is derived from an EMBL/GenBank/DDBJ whole genome shotgun (WGS) entry which is preliminary data.</text>
</comment>
<organism evidence="1 2">
    <name type="scientific">Desmospora activa DSM 45169</name>
    <dbReference type="NCBI Taxonomy" id="1121389"/>
    <lineage>
        <taxon>Bacteria</taxon>
        <taxon>Bacillati</taxon>
        <taxon>Bacillota</taxon>
        <taxon>Bacilli</taxon>
        <taxon>Bacillales</taxon>
        <taxon>Thermoactinomycetaceae</taxon>
        <taxon>Desmospora</taxon>
    </lineage>
</organism>
<evidence type="ECO:0000313" key="2">
    <source>
        <dbReference type="Proteomes" id="UP000241639"/>
    </source>
</evidence>
<dbReference type="RefSeq" id="WP_107724499.1">
    <property type="nucleotide sequence ID" value="NZ_PZZP01000001.1"/>
</dbReference>
<dbReference type="InterPro" id="IPR013783">
    <property type="entry name" value="Ig-like_fold"/>
</dbReference>
<sequence>MHTSTLKDEQQIAKELEANEDMFSKSSKSTANTSKVHHEMVNSNINTVVGSDHIKITWSGVPDEDGVYEIHRNGKKVVNVEGNTYIDKNIKENEVYQYNVIGRKKLPEEEINKIKEALGKKVKDISEEQQEMLFYEKKVAGTVIRSSTETAVEFRFDKHKNNNKKSISKASSSNVNWPVDPGFWLRYSTFIPMDKAPNPFCELLNLCGYEEFSGDNRSFDLMGTSYRTRTDAFITYNVGGSGGITPNEIEFYPQTGITKGYRNGEEVDEGKAPESDMEIRNVEYGDNYVYHRMFMASGNPLLPLAPDIDAFYYAKVFQDGRGEFYGVHDQAPSHEFYFVLYWGGGGGFWEEDIIEVHTQEHVDFFMLFPFTPKTEFNVNVSL</sequence>
<keyword evidence="2" id="KW-1185">Reference proteome</keyword>
<name>A0A2T4Z6U8_9BACL</name>
<dbReference type="OrthoDB" id="2444319at2"/>
<dbReference type="Pfam" id="PF11579">
    <property type="entry name" value="DUF3238"/>
    <property type="match status" value="1"/>
</dbReference>
<dbReference type="EMBL" id="PZZP01000001">
    <property type="protein sequence ID" value="PTM57612.1"/>
    <property type="molecule type" value="Genomic_DNA"/>
</dbReference>
<dbReference type="Proteomes" id="UP000241639">
    <property type="component" value="Unassembled WGS sequence"/>
</dbReference>
<dbReference type="InterPro" id="IPR021631">
    <property type="entry name" value="DUF3238"/>
</dbReference>
<evidence type="ECO:0000313" key="1">
    <source>
        <dbReference type="EMBL" id="PTM57612.1"/>
    </source>
</evidence>
<dbReference type="AlphaFoldDB" id="A0A2T4Z6U8"/>
<reference evidence="1 2" key="1">
    <citation type="submission" date="2018-04" db="EMBL/GenBank/DDBJ databases">
        <title>Genomic Encyclopedia of Archaeal and Bacterial Type Strains, Phase II (KMG-II): from individual species to whole genera.</title>
        <authorList>
            <person name="Goeker M."/>
        </authorList>
    </citation>
    <scope>NUCLEOTIDE SEQUENCE [LARGE SCALE GENOMIC DNA]</scope>
    <source>
        <strain evidence="1 2">DSM 45169</strain>
    </source>
</reference>
<gene>
    <name evidence="1" type="ORF">C8J48_0162</name>
</gene>